<dbReference type="PANTHER" id="PTHR42085:SF2">
    <property type="entry name" value="F-BOX DOMAIN-CONTAINING PROTEIN"/>
    <property type="match status" value="1"/>
</dbReference>
<evidence type="ECO:0000313" key="3">
    <source>
        <dbReference type="Proteomes" id="UP000242519"/>
    </source>
</evidence>
<dbReference type="InParanoid" id="A0A218Z432"/>
<organism evidence="2 3">
    <name type="scientific">Diplocarpon coronariae</name>
    <dbReference type="NCBI Taxonomy" id="2795749"/>
    <lineage>
        <taxon>Eukaryota</taxon>
        <taxon>Fungi</taxon>
        <taxon>Dikarya</taxon>
        <taxon>Ascomycota</taxon>
        <taxon>Pezizomycotina</taxon>
        <taxon>Leotiomycetes</taxon>
        <taxon>Helotiales</taxon>
        <taxon>Drepanopezizaceae</taxon>
        <taxon>Diplocarpon</taxon>
    </lineage>
</organism>
<reference evidence="2 3" key="1">
    <citation type="submission" date="2017-04" db="EMBL/GenBank/DDBJ databases">
        <title>Draft genome sequence of Marssonina coronaria NL1: causal agent of apple blotch.</title>
        <authorList>
            <person name="Cheng Q."/>
        </authorList>
    </citation>
    <scope>NUCLEOTIDE SEQUENCE [LARGE SCALE GENOMIC DNA]</scope>
    <source>
        <strain evidence="2 3">NL1</strain>
    </source>
</reference>
<proteinExistence type="predicted"/>
<accession>A0A218Z432</accession>
<protein>
    <submittedName>
        <fullName evidence="2">Uncharacterized protein</fullName>
    </submittedName>
</protein>
<evidence type="ECO:0000313" key="2">
    <source>
        <dbReference type="EMBL" id="OWP02464.1"/>
    </source>
</evidence>
<keyword evidence="3" id="KW-1185">Reference proteome</keyword>
<feature type="compositionally biased region" description="Polar residues" evidence="1">
    <location>
        <begin position="68"/>
        <end position="80"/>
    </location>
</feature>
<evidence type="ECO:0000256" key="1">
    <source>
        <dbReference type="SAM" id="MobiDB-lite"/>
    </source>
</evidence>
<feature type="region of interest" description="Disordered" evidence="1">
    <location>
        <begin position="68"/>
        <end position="101"/>
    </location>
</feature>
<feature type="region of interest" description="Disordered" evidence="1">
    <location>
        <begin position="1"/>
        <end position="54"/>
    </location>
</feature>
<dbReference type="Proteomes" id="UP000242519">
    <property type="component" value="Unassembled WGS sequence"/>
</dbReference>
<feature type="compositionally biased region" description="Basic and acidic residues" evidence="1">
    <location>
        <begin position="23"/>
        <end position="34"/>
    </location>
</feature>
<name>A0A218Z432_9HELO</name>
<dbReference type="InterPro" id="IPR038883">
    <property type="entry name" value="AN11006-like"/>
</dbReference>
<dbReference type="AlphaFoldDB" id="A0A218Z432"/>
<gene>
    <name evidence="2" type="ORF">B2J93_40</name>
</gene>
<dbReference type="EMBL" id="MZNU01000230">
    <property type="protein sequence ID" value="OWP02464.1"/>
    <property type="molecule type" value="Genomic_DNA"/>
</dbReference>
<dbReference type="OrthoDB" id="62952at2759"/>
<dbReference type="PANTHER" id="PTHR42085">
    <property type="entry name" value="F-BOX DOMAIN-CONTAINING PROTEIN"/>
    <property type="match status" value="1"/>
</dbReference>
<sequence>MDIDGSPPCPSGLLPDNSSAIEVGERSAPLEKSARRAPKPKTLSQTLCYQPRIPRPVNHADYAVSVSMTSSEGDSGTSFDTKPDRQQQQKQQSHAESGLTAPISVSISSSSHSYSSIDKVPLTESVTSITATASHKHYRSRSSFTPVPEGTFRFKKCPAEVRNQIYALLVVSHSPLVTTSPPNRRQKREGAREPTMECAIMCVDKQISAEARTVFFTHNTFAFGTGRYGAIYEANVHGLQVFTELMPRQSLRAIKRVELHIYLPAGWLQETIGGANRDFVEQKHQAELEILGGVLGAEFEGVESLTVEFVTEGPKNAKWGLTPRGWNKSVRIAVDMDRKLCALRDLLQLARLKRVILVQRGSQLVLNEFARMVREVNGLDLYTDDL</sequence>
<comment type="caution">
    <text evidence="2">The sequence shown here is derived from an EMBL/GenBank/DDBJ whole genome shotgun (WGS) entry which is preliminary data.</text>
</comment>